<dbReference type="AlphaFoldDB" id="A0A6A6W9M7"/>
<gene>
    <name evidence="3" type="ORF">EJ05DRAFT_475488</name>
</gene>
<accession>A0A6A6W9M7</accession>
<feature type="compositionally biased region" description="Basic and acidic residues" evidence="1">
    <location>
        <begin position="77"/>
        <end position="89"/>
    </location>
</feature>
<dbReference type="Pfam" id="PF03962">
    <property type="entry name" value="Mnd1"/>
    <property type="match status" value="1"/>
</dbReference>
<sequence>MAVKDYLQALADENQIHVEKIGSGNWYWSFPSEERKLKEAQLDVARDEFERAETSVQELQAKVDEASEAREDDGADGMDRGELMERSEGLKREVEQLKKELMGYSQNDPVEMERKRGRVEACKGRVESTTDHILSMEGWLKAQCGGSGEGFVGMLEQSYGDEFDDESGSLREL</sequence>
<feature type="region of interest" description="Disordered" evidence="1">
    <location>
        <begin position="55"/>
        <end position="89"/>
    </location>
</feature>
<protein>
    <recommendedName>
        <fullName evidence="2">Mnd1 HTH domain-containing protein</fullName>
    </recommendedName>
</protein>
<evidence type="ECO:0000313" key="3">
    <source>
        <dbReference type="EMBL" id="KAF2759265.1"/>
    </source>
</evidence>
<proteinExistence type="predicted"/>
<organism evidence="3 4">
    <name type="scientific">Pseudovirgaria hyperparasitica</name>
    <dbReference type="NCBI Taxonomy" id="470096"/>
    <lineage>
        <taxon>Eukaryota</taxon>
        <taxon>Fungi</taxon>
        <taxon>Dikarya</taxon>
        <taxon>Ascomycota</taxon>
        <taxon>Pezizomycotina</taxon>
        <taxon>Dothideomycetes</taxon>
        <taxon>Dothideomycetes incertae sedis</taxon>
        <taxon>Acrospermales</taxon>
        <taxon>Acrospermaceae</taxon>
        <taxon>Pseudovirgaria</taxon>
    </lineage>
</organism>
<dbReference type="EMBL" id="ML996570">
    <property type="protein sequence ID" value="KAF2759265.1"/>
    <property type="molecule type" value="Genomic_DNA"/>
</dbReference>
<evidence type="ECO:0000256" key="1">
    <source>
        <dbReference type="SAM" id="MobiDB-lite"/>
    </source>
</evidence>
<dbReference type="Proteomes" id="UP000799437">
    <property type="component" value="Unassembled WGS sequence"/>
</dbReference>
<reference evidence="3" key="1">
    <citation type="journal article" date="2020" name="Stud. Mycol.">
        <title>101 Dothideomycetes genomes: a test case for predicting lifestyles and emergence of pathogens.</title>
        <authorList>
            <person name="Haridas S."/>
            <person name="Albert R."/>
            <person name="Binder M."/>
            <person name="Bloem J."/>
            <person name="Labutti K."/>
            <person name="Salamov A."/>
            <person name="Andreopoulos B."/>
            <person name="Baker S."/>
            <person name="Barry K."/>
            <person name="Bills G."/>
            <person name="Bluhm B."/>
            <person name="Cannon C."/>
            <person name="Castanera R."/>
            <person name="Culley D."/>
            <person name="Daum C."/>
            <person name="Ezra D."/>
            <person name="Gonzalez J."/>
            <person name="Henrissat B."/>
            <person name="Kuo A."/>
            <person name="Liang C."/>
            <person name="Lipzen A."/>
            <person name="Lutzoni F."/>
            <person name="Magnuson J."/>
            <person name="Mondo S."/>
            <person name="Nolan M."/>
            <person name="Ohm R."/>
            <person name="Pangilinan J."/>
            <person name="Park H.-J."/>
            <person name="Ramirez L."/>
            <person name="Alfaro M."/>
            <person name="Sun H."/>
            <person name="Tritt A."/>
            <person name="Yoshinaga Y."/>
            <person name="Zwiers L.-H."/>
            <person name="Turgeon B."/>
            <person name="Goodwin S."/>
            <person name="Spatafora J."/>
            <person name="Crous P."/>
            <person name="Grigoriev I."/>
        </authorList>
    </citation>
    <scope>NUCLEOTIDE SEQUENCE</scope>
    <source>
        <strain evidence="3">CBS 121739</strain>
    </source>
</reference>
<dbReference type="GeneID" id="54484865"/>
<keyword evidence="4" id="KW-1185">Reference proteome</keyword>
<evidence type="ECO:0000259" key="2">
    <source>
        <dbReference type="Pfam" id="PF03962"/>
    </source>
</evidence>
<dbReference type="OrthoDB" id="9978204at2759"/>
<dbReference type="RefSeq" id="XP_033601716.1">
    <property type="nucleotide sequence ID" value="XM_033743811.1"/>
</dbReference>
<name>A0A6A6W9M7_9PEZI</name>
<dbReference type="InterPro" id="IPR040453">
    <property type="entry name" value="Mnd1_HTH"/>
</dbReference>
<feature type="domain" description="Mnd1 HTH" evidence="2">
    <location>
        <begin position="1"/>
        <end position="31"/>
    </location>
</feature>
<evidence type="ECO:0000313" key="4">
    <source>
        <dbReference type="Proteomes" id="UP000799437"/>
    </source>
</evidence>